<evidence type="ECO:0000256" key="1">
    <source>
        <dbReference type="SAM" id="MobiDB-lite"/>
    </source>
</evidence>
<feature type="domain" description="HTH cro/C1-type" evidence="2">
    <location>
        <begin position="33"/>
        <end position="74"/>
    </location>
</feature>
<evidence type="ECO:0000259" key="2">
    <source>
        <dbReference type="PROSITE" id="PS50943"/>
    </source>
</evidence>
<evidence type="ECO:0000313" key="4">
    <source>
        <dbReference type="Proteomes" id="UP000721954"/>
    </source>
</evidence>
<organism evidence="3 4">
    <name type="scientific">Streptomyces smyrnaeus</name>
    <dbReference type="NCBI Taxonomy" id="1387713"/>
    <lineage>
        <taxon>Bacteria</taxon>
        <taxon>Bacillati</taxon>
        <taxon>Actinomycetota</taxon>
        <taxon>Actinomycetes</taxon>
        <taxon>Kitasatosporales</taxon>
        <taxon>Streptomycetaceae</taxon>
        <taxon>Streptomyces</taxon>
    </lineage>
</organism>
<dbReference type="Gene3D" id="1.10.260.40">
    <property type="entry name" value="lambda repressor-like DNA-binding domains"/>
    <property type="match status" value="1"/>
</dbReference>
<dbReference type="InterPro" id="IPR010982">
    <property type="entry name" value="Lambda_DNA-bd_dom_sf"/>
</dbReference>
<dbReference type="SUPFAM" id="SSF47413">
    <property type="entry name" value="lambda repressor-like DNA-binding domains"/>
    <property type="match status" value="1"/>
</dbReference>
<dbReference type="Proteomes" id="UP000721954">
    <property type="component" value="Unassembled WGS sequence"/>
</dbReference>
<dbReference type="SMART" id="SM00530">
    <property type="entry name" value="HTH_XRE"/>
    <property type="match status" value="1"/>
</dbReference>
<accession>A0ABS3Y2W3</accession>
<dbReference type="Pfam" id="PF13560">
    <property type="entry name" value="HTH_31"/>
    <property type="match status" value="1"/>
</dbReference>
<gene>
    <name evidence="3" type="ORF">JW613_27120</name>
</gene>
<comment type="caution">
    <text evidence="3">The sequence shown here is derived from an EMBL/GenBank/DDBJ whole genome shotgun (WGS) entry which is preliminary data.</text>
</comment>
<evidence type="ECO:0000313" key="3">
    <source>
        <dbReference type="EMBL" id="MBO8201940.1"/>
    </source>
</evidence>
<feature type="region of interest" description="Disordered" evidence="1">
    <location>
        <begin position="12"/>
        <end position="38"/>
    </location>
</feature>
<dbReference type="EMBL" id="JAFFZM010000019">
    <property type="protein sequence ID" value="MBO8201940.1"/>
    <property type="molecule type" value="Genomic_DNA"/>
</dbReference>
<reference evidence="3 4" key="1">
    <citation type="submission" date="2021-02" db="EMBL/GenBank/DDBJ databases">
        <title>Streptomyces spirodelae sp. nov., isolated from duckweed.</title>
        <authorList>
            <person name="Saimee Y."/>
            <person name="Duangmal K."/>
        </authorList>
    </citation>
    <scope>NUCLEOTIDE SEQUENCE [LARGE SCALE GENOMIC DNA]</scope>
    <source>
        <strain evidence="3 4">DSM 42105</strain>
    </source>
</reference>
<sequence>MGDSLTVRLVHEARSPGRPSPPYQAGAGRHAGEAGRKTGYSAAQLSRLERGISPMTVDALRAFADALGIPSRALGPLLDTLRPGRHIEPTGPYPRIPVPTLRGREDGESVRRRQFLAASAAAAASVGAPPVDCPAQAHEAQLGEVLVARLRDAMLGLGSSTPVPDSEHLAAELDHAHRDYRSCGYTDLAVRLPRLISAAHAAPATDHRVLCSSYLLATRLLIKLDEQQLGWMAADRARQLATVSGDPIIVAESARQLAVLARKAGWHDQALSLALDAADAPELRDAGAPGTALRGLLVQSAAYTAAWKGDPAGMRELTTEAAALASGLGDTRLRDLGGFSPATVQLHLVSAENSVGDPARALAAAHTIDPAALPSTERRARLYTDMAHAHHRWGHRDACISSLLVAERCAPQETHARPAVQSLVSGLLLSGRTTPDLRGLASRVGVLRA</sequence>
<name>A0ABS3Y2W3_9ACTN</name>
<proteinExistence type="predicted"/>
<dbReference type="CDD" id="cd00093">
    <property type="entry name" value="HTH_XRE"/>
    <property type="match status" value="1"/>
</dbReference>
<dbReference type="PROSITE" id="PS50943">
    <property type="entry name" value="HTH_CROC1"/>
    <property type="match status" value="1"/>
</dbReference>
<protein>
    <submittedName>
        <fullName evidence="3">Helix-turn-helix transcriptional regulator</fullName>
    </submittedName>
</protein>
<keyword evidence="4" id="KW-1185">Reference proteome</keyword>
<dbReference type="InterPro" id="IPR001387">
    <property type="entry name" value="Cro/C1-type_HTH"/>
</dbReference>